<protein>
    <recommendedName>
        <fullName evidence="19">Bifunctional NAD(P)H-hydrate repair enzyme</fullName>
    </recommendedName>
    <alternativeName>
        <fullName evidence="19">Nicotinamide nucleotide repair protein</fullName>
    </alternativeName>
    <domain>
        <recommendedName>
            <fullName evidence="19">ADP-dependent (S)-NAD(P)H-hydrate dehydratase</fullName>
            <ecNumber evidence="19">4.2.1.136</ecNumber>
        </recommendedName>
        <alternativeName>
            <fullName evidence="19">ADP-dependent NAD(P)HX dehydratase</fullName>
        </alternativeName>
    </domain>
    <domain>
        <recommendedName>
            <fullName evidence="19">NAD(P)H-hydrate epimerase</fullName>
            <ecNumber evidence="19">5.1.99.6</ecNumber>
        </recommendedName>
    </domain>
</protein>
<gene>
    <name evidence="17" type="primary">nnrD</name>
    <name evidence="18" type="synonym">nnrE</name>
    <name evidence="23" type="ORF">B6C91_00915</name>
    <name evidence="22" type="ORF">B6D08_02555</name>
</gene>
<keyword evidence="6 17" id="KW-0547">Nucleotide-binding</keyword>
<dbReference type="GO" id="GO:0005524">
    <property type="term" value="F:ATP binding"/>
    <property type="evidence" value="ECO:0007669"/>
    <property type="project" value="UniProtKB-UniRule"/>
</dbReference>
<dbReference type="OrthoDB" id="9806925at2"/>
<dbReference type="Proteomes" id="UP000194800">
    <property type="component" value="Unassembled WGS sequence"/>
</dbReference>
<evidence type="ECO:0000256" key="9">
    <source>
        <dbReference type="ARBA" id="ARBA00022958"/>
    </source>
</evidence>
<dbReference type="PANTHER" id="PTHR12592">
    <property type="entry name" value="ATP-DEPENDENT (S)-NAD(P)H-HYDRATE DEHYDRATASE FAMILY MEMBER"/>
    <property type="match status" value="1"/>
</dbReference>
<dbReference type="NCBIfam" id="TIGR00197">
    <property type="entry name" value="yjeF_nterm"/>
    <property type="match status" value="1"/>
</dbReference>
<evidence type="ECO:0000256" key="5">
    <source>
        <dbReference type="ARBA" id="ARBA00022723"/>
    </source>
</evidence>
<dbReference type="PROSITE" id="PS51383">
    <property type="entry name" value="YJEF_C_3"/>
    <property type="match status" value="1"/>
</dbReference>
<dbReference type="InterPro" id="IPR000631">
    <property type="entry name" value="CARKD"/>
</dbReference>
<proteinExistence type="inferred from homology"/>
<keyword evidence="10 17" id="KW-0520">NAD</keyword>
<comment type="subunit">
    <text evidence="17">Homotetramer.</text>
</comment>
<dbReference type="InterPro" id="IPR030677">
    <property type="entry name" value="Nnr"/>
</dbReference>
<dbReference type="EMBL" id="NART01000002">
    <property type="protein sequence ID" value="OTQ11837.1"/>
    <property type="molecule type" value="Genomic_DNA"/>
</dbReference>
<evidence type="ECO:0000259" key="21">
    <source>
        <dbReference type="PROSITE" id="PS51385"/>
    </source>
</evidence>
<evidence type="ECO:0000256" key="2">
    <source>
        <dbReference type="ARBA" id="ARBA00000909"/>
    </source>
</evidence>
<feature type="binding site" evidence="18">
    <location>
        <begin position="126"/>
        <end position="132"/>
    </location>
    <ligand>
        <name>(6S)-NADPHX</name>
        <dbReference type="ChEBI" id="CHEBI:64076"/>
    </ligand>
</feature>
<dbReference type="PIRSF" id="PIRSF017184">
    <property type="entry name" value="Nnr"/>
    <property type="match status" value="1"/>
</dbReference>
<dbReference type="PANTHER" id="PTHR12592:SF0">
    <property type="entry name" value="ATP-DEPENDENT (S)-NAD(P)H-HYDRATE DEHYDRATASE"/>
    <property type="match status" value="1"/>
</dbReference>
<comment type="catalytic activity">
    <reaction evidence="16 17 19">
        <text>(6S)-NADPHX + ADP = AMP + phosphate + NADPH + H(+)</text>
        <dbReference type="Rhea" id="RHEA:32235"/>
        <dbReference type="ChEBI" id="CHEBI:15378"/>
        <dbReference type="ChEBI" id="CHEBI:43474"/>
        <dbReference type="ChEBI" id="CHEBI:57783"/>
        <dbReference type="ChEBI" id="CHEBI:64076"/>
        <dbReference type="ChEBI" id="CHEBI:456215"/>
        <dbReference type="ChEBI" id="CHEBI:456216"/>
        <dbReference type="EC" id="4.2.1.136"/>
    </reaction>
</comment>
<feature type="binding site" evidence="18">
    <location>
        <position position="59"/>
    </location>
    <ligand>
        <name>K(+)</name>
        <dbReference type="ChEBI" id="CHEBI:29103"/>
    </ligand>
</feature>
<name>A0A242NL23_9GAMM</name>
<feature type="binding site" evidence="18">
    <location>
        <position position="155"/>
    </location>
    <ligand>
        <name>(6S)-NADPHX</name>
        <dbReference type="ChEBI" id="CHEBI:64076"/>
    </ligand>
</feature>
<keyword evidence="7 17" id="KW-0067">ATP-binding</keyword>
<dbReference type="RefSeq" id="WP_086271339.1">
    <property type="nucleotide sequence ID" value="NZ_MZNE01000004.1"/>
</dbReference>
<dbReference type="GO" id="GO:0052855">
    <property type="term" value="F:ADP-dependent NAD(P)H-hydrate dehydratase activity"/>
    <property type="evidence" value="ECO:0007669"/>
    <property type="project" value="UniProtKB-UniRule"/>
</dbReference>
<evidence type="ECO:0000256" key="7">
    <source>
        <dbReference type="ARBA" id="ARBA00022840"/>
    </source>
</evidence>
<evidence type="ECO:0000256" key="14">
    <source>
        <dbReference type="ARBA" id="ARBA00025153"/>
    </source>
</evidence>
<evidence type="ECO:0000313" key="22">
    <source>
        <dbReference type="EMBL" id="OTQ01032.1"/>
    </source>
</evidence>
<keyword evidence="13" id="KW-0511">Multifunctional enzyme</keyword>
<reference evidence="24 25" key="1">
    <citation type="submission" date="2017-03" db="EMBL/GenBank/DDBJ databases">
        <title>Comparative genomics of honeybee gut symbionts reveal geographically distinct and subgroup specific antibiotic resistance.</title>
        <authorList>
            <person name="Ludvigsen J."/>
            <person name="Porcellato D."/>
            <person name="Labee-Lund T.M."/>
            <person name="Amdam G.V."/>
            <person name="Rudi K."/>
        </authorList>
    </citation>
    <scope>NUCLEOTIDE SEQUENCE [LARGE SCALE GENOMIC DNA]</scope>
    <source>
        <strain evidence="22 25">A-7-12</strain>
        <strain evidence="23 24">A-9-12</strain>
    </source>
</reference>
<evidence type="ECO:0000256" key="8">
    <source>
        <dbReference type="ARBA" id="ARBA00022857"/>
    </source>
</evidence>
<evidence type="ECO:0000256" key="12">
    <source>
        <dbReference type="ARBA" id="ARBA00023239"/>
    </source>
</evidence>
<dbReference type="Pfam" id="PF01256">
    <property type="entry name" value="Carb_kinase"/>
    <property type="match status" value="1"/>
</dbReference>
<evidence type="ECO:0000313" key="25">
    <source>
        <dbReference type="Proteomes" id="UP000194977"/>
    </source>
</evidence>
<feature type="binding site" evidence="17">
    <location>
        <position position="436"/>
    </location>
    <ligand>
        <name>(6S)-NADPHX</name>
        <dbReference type="ChEBI" id="CHEBI:64076"/>
    </ligand>
</feature>
<keyword evidence="5 18" id="KW-0479">Metal-binding</keyword>
<comment type="catalytic activity">
    <reaction evidence="2 18 19">
        <text>(6R)-NADPHX = (6S)-NADPHX</text>
        <dbReference type="Rhea" id="RHEA:32227"/>
        <dbReference type="ChEBI" id="CHEBI:64076"/>
        <dbReference type="ChEBI" id="CHEBI:64077"/>
        <dbReference type="EC" id="5.1.99.6"/>
    </reaction>
</comment>
<evidence type="ECO:0000256" key="11">
    <source>
        <dbReference type="ARBA" id="ARBA00023235"/>
    </source>
</evidence>
<evidence type="ECO:0000256" key="13">
    <source>
        <dbReference type="ARBA" id="ARBA00023268"/>
    </source>
</evidence>
<feature type="binding site" evidence="17">
    <location>
        <begin position="406"/>
        <end position="410"/>
    </location>
    <ligand>
        <name>AMP</name>
        <dbReference type="ChEBI" id="CHEBI:456215"/>
    </ligand>
</feature>
<comment type="catalytic activity">
    <reaction evidence="15 17 19">
        <text>(6S)-NADHX + ADP = AMP + phosphate + NADH + H(+)</text>
        <dbReference type="Rhea" id="RHEA:32223"/>
        <dbReference type="ChEBI" id="CHEBI:15378"/>
        <dbReference type="ChEBI" id="CHEBI:43474"/>
        <dbReference type="ChEBI" id="CHEBI:57945"/>
        <dbReference type="ChEBI" id="CHEBI:64074"/>
        <dbReference type="ChEBI" id="CHEBI:456215"/>
        <dbReference type="ChEBI" id="CHEBI:456216"/>
        <dbReference type="EC" id="4.2.1.136"/>
    </reaction>
</comment>
<feature type="binding site" evidence="18">
    <location>
        <position position="122"/>
    </location>
    <ligand>
        <name>K(+)</name>
        <dbReference type="ChEBI" id="CHEBI:29103"/>
    </ligand>
</feature>
<dbReference type="Gene3D" id="3.40.50.10260">
    <property type="entry name" value="YjeF N-terminal domain"/>
    <property type="match status" value="1"/>
</dbReference>
<comment type="cofactor">
    <cofactor evidence="18 19">
        <name>K(+)</name>
        <dbReference type="ChEBI" id="CHEBI:29103"/>
    </cofactor>
    <text evidence="18 19">Binds 1 potassium ion per subunit.</text>
</comment>
<evidence type="ECO:0000259" key="20">
    <source>
        <dbReference type="PROSITE" id="PS51383"/>
    </source>
</evidence>
<evidence type="ECO:0000256" key="18">
    <source>
        <dbReference type="HAMAP-Rule" id="MF_01966"/>
    </source>
</evidence>
<feature type="domain" description="YjeF N-terminal" evidence="21">
    <location>
        <begin position="10"/>
        <end position="212"/>
    </location>
</feature>
<comment type="function">
    <text evidence="17">Catalyzes the dehydration of the S-form of NAD(P)HX at the expense of ADP, which is converted to AMP. Together with NAD(P)HX epimerase, which catalyzes the epimerization of the S- and R-forms, the enzyme allows the repair of both epimers of NAD(P)HX, a damaged form of NAD(P)H that is a result of enzymatic or heat-dependent hydration.</text>
</comment>
<keyword evidence="12 17" id="KW-0456">Lyase</keyword>
<dbReference type="Gene3D" id="3.40.1190.20">
    <property type="match status" value="1"/>
</dbReference>
<keyword evidence="9 18" id="KW-0630">Potassium</keyword>
<evidence type="ECO:0000313" key="24">
    <source>
        <dbReference type="Proteomes" id="UP000194800"/>
    </source>
</evidence>
<feature type="binding site" evidence="18">
    <location>
        <begin position="58"/>
        <end position="62"/>
    </location>
    <ligand>
        <name>(6S)-NADPHX</name>
        <dbReference type="ChEBI" id="CHEBI:64076"/>
    </ligand>
</feature>
<dbReference type="InterPro" id="IPR029056">
    <property type="entry name" value="Ribokinase-like"/>
</dbReference>
<accession>A0A242NL23</accession>
<feature type="binding site" evidence="17">
    <location>
        <position position="318"/>
    </location>
    <ligand>
        <name>(6S)-NADPHX</name>
        <dbReference type="ChEBI" id="CHEBI:64076"/>
    </ligand>
</feature>
<feature type="binding site" evidence="17">
    <location>
        <position position="369"/>
    </location>
    <ligand>
        <name>(6S)-NADPHX</name>
        <dbReference type="ChEBI" id="CHEBI:64076"/>
    </ligand>
</feature>
<dbReference type="EMBL" id="NARP01000005">
    <property type="protein sequence ID" value="OTQ01032.1"/>
    <property type="molecule type" value="Genomic_DNA"/>
</dbReference>
<comment type="caution">
    <text evidence="22">The sequence shown here is derived from an EMBL/GenBank/DDBJ whole genome shotgun (WGS) entry which is preliminary data.</text>
</comment>
<dbReference type="InterPro" id="IPR036652">
    <property type="entry name" value="YjeF_N_dom_sf"/>
</dbReference>
<evidence type="ECO:0000256" key="10">
    <source>
        <dbReference type="ARBA" id="ARBA00023027"/>
    </source>
</evidence>
<comment type="function">
    <text evidence="14 19">Bifunctional enzyme that catalyzes the epimerization of the S- and R-forms of NAD(P)HX and the dehydration of the S-form of NAD(P)HX at the expense of ADP, which is converted to AMP. This allows the repair of both epimers of NAD(P)HX, a damaged form of NAD(P)H that is a result of enzymatic or heat-dependent hydration.</text>
</comment>
<comment type="caution">
    <text evidence="18">Lacks conserved residue(s) required for the propagation of feature annotation.</text>
</comment>
<comment type="similarity">
    <text evidence="4 19">In the C-terminal section; belongs to the NnrD/CARKD family.</text>
</comment>
<dbReference type="HAMAP" id="MF_01965">
    <property type="entry name" value="NADHX_dehydratase"/>
    <property type="match status" value="1"/>
</dbReference>
<dbReference type="HAMAP" id="MF_01966">
    <property type="entry name" value="NADHX_epimerase"/>
    <property type="match status" value="1"/>
</dbReference>
<dbReference type="Proteomes" id="UP000194977">
    <property type="component" value="Unassembled WGS sequence"/>
</dbReference>
<evidence type="ECO:0000256" key="19">
    <source>
        <dbReference type="PIRNR" id="PIRNR017184"/>
    </source>
</evidence>
<feature type="domain" description="YjeF C-terminal" evidence="20">
    <location>
        <begin position="218"/>
        <end position="494"/>
    </location>
</feature>
<feature type="binding site" evidence="17">
    <location>
        <position position="435"/>
    </location>
    <ligand>
        <name>AMP</name>
        <dbReference type="ChEBI" id="CHEBI:456215"/>
    </ligand>
</feature>
<comment type="similarity">
    <text evidence="18">Belongs to the NnrE/AIBP family.</text>
</comment>
<evidence type="ECO:0000256" key="4">
    <source>
        <dbReference type="ARBA" id="ARBA00009524"/>
    </source>
</evidence>
<evidence type="ECO:0000256" key="6">
    <source>
        <dbReference type="ARBA" id="ARBA00022741"/>
    </source>
</evidence>
<organism evidence="22 25">
    <name type="scientific">Gilliamella apicola</name>
    <dbReference type="NCBI Taxonomy" id="1196095"/>
    <lineage>
        <taxon>Bacteria</taxon>
        <taxon>Pseudomonadati</taxon>
        <taxon>Pseudomonadota</taxon>
        <taxon>Gammaproteobacteria</taxon>
        <taxon>Orbales</taxon>
        <taxon>Orbaceae</taxon>
        <taxon>Gilliamella</taxon>
    </lineage>
</organism>
<dbReference type="AlphaFoldDB" id="A0A242NL23"/>
<dbReference type="PROSITE" id="PS01050">
    <property type="entry name" value="YJEF_C_2"/>
    <property type="match status" value="1"/>
</dbReference>
<keyword evidence="11 18" id="KW-0413">Isomerase</keyword>
<dbReference type="GO" id="GO:0046496">
    <property type="term" value="P:nicotinamide nucleotide metabolic process"/>
    <property type="evidence" value="ECO:0007669"/>
    <property type="project" value="UniProtKB-UniRule"/>
</dbReference>
<keyword evidence="8 17" id="KW-0521">NADP</keyword>
<evidence type="ECO:0000256" key="17">
    <source>
        <dbReference type="HAMAP-Rule" id="MF_01965"/>
    </source>
</evidence>
<dbReference type="InterPro" id="IPR017953">
    <property type="entry name" value="Carbohydrate_kinase_pred_CS"/>
</dbReference>
<comment type="catalytic activity">
    <reaction evidence="1 18 19">
        <text>(6R)-NADHX = (6S)-NADHX</text>
        <dbReference type="Rhea" id="RHEA:32215"/>
        <dbReference type="ChEBI" id="CHEBI:64074"/>
        <dbReference type="ChEBI" id="CHEBI:64075"/>
        <dbReference type="EC" id="5.1.99.6"/>
    </reaction>
</comment>
<dbReference type="SUPFAM" id="SSF53613">
    <property type="entry name" value="Ribokinase-like"/>
    <property type="match status" value="1"/>
</dbReference>
<sequence>MQYLVTSSEMKHYDAYTSNEIGLPSLVLMERAALAVMNQLNNNNYNLNKVAVVCGYGNNGGDGIAIARLLKLQNIDVDVHLIGNPENASNETLQQIKVAQHYNITFATSPTDSFAKYTTIVDAIFGIGLNRIVTGDFFHTIELINQSNAEVIAVDIPSGLCSNTGKILGIAIKAKQTVTFAYSKIGLSLYPGAELAGEITIADIGIYANTPASHYTYQSNELSQLLPQRSNNSHKGSYGKVLIIAGSENMSGAAFFSAKAAYKTGAGLVRIYTPICNRDILLTQLPEVLLTPYIPNKIDITKLEELINWASIIVIGPGMGVSDDTHKILAHILQYATIPIIIDADGLNTLAKNLKLLEQAQSTVIVTPHLGEMSRLVNLPIEKIKANLIMTAKKFAQDFNVICVLKDAKTIVAIPGHATYINQSGNNGMSTGGTGDVLTGIMAGLIAQHLSPTKAAPVSVYLHGLAGDAALKRHNKYSLLASDIIESLNDILHV</sequence>
<dbReference type="GO" id="GO:0110051">
    <property type="term" value="P:metabolite repair"/>
    <property type="evidence" value="ECO:0007669"/>
    <property type="project" value="TreeGrafter"/>
</dbReference>
<keyword evidence="24" id="KW-1185">Reference proteome</keyword>
<evidence type="ECO:0000256" key="3">
    <source>
        <dbReference type="ARBA" id="ARBA00006001"/>
    </source>
</evidence>
<evidence type="ECO:0000256" key="16">
    <source>
        <dbReference type="ARBA" id="ARBA00049209"/>
    </source>
</evidence>
<dbReference type="Pfam" id="PF03853">
    <property type="entry name" value="YjeF_N"/>
    <property type="match status" value="1"/>
</dbReference>
<comment type="similarity">
    <text evidence="17">Belongs to the NnrD/CARKD family.</text>
</comment>
<dbReference type="NCBIfam" id="TIGR00196">
    <property type="entry name" value="yjeF_cterm"/>
    <property type="match status" value="1"/>
</dbReference>
<dbReference type="GO" id="GO:0046872">
    <property type="term" value="F:metal ion binding"/>
    <property type="evidence" value="ECO:0007669"/>
    <property type="project" value="UniProtKB-UniRule"/>
</dbReference>
<dbReference type="EC" id="4.2.1.136" evidence="19"/>
<evidence type="ECO:0000256" key="15">
    <source>
        <dbReference type="ARBA" id="ARBA00048238"/>
    </source>
</evidence>
<dbReference type="GO" id="GO:0052856">
    <property type="term" value="F:NAD(P)HX epimerase activity"/>
    <property type="evidence" value="ECO:0007669"/>
    <property type="project" value="UniProtKB-UniRule"/>
</dbReference>
<dbReference type="PROSITE" id="PS51385">
    <property type="entry name" value="YJEF_N"/>
    <property type="match status" value="1"/>
</dbReference>
<evidence type="ECO:0000256" key="1">
    <source>
        <dbReference type="ARBA" id="ARBA00000013"/>
    </source>
</evidence>
<comment type="similarity">
    <text evidence="3 19">In the N-terminal section; belongs to the NnrE/AIBP family.</text>
</comment>
<feature type="binding site" evidence="18">
    <location>
        <position position="158"/>
    </location>
    <ligand>
        <name>K(+)</name>
        <dbReference type="ChEBI" id="CHEBI:29103"/>
    </ligand>
</feature>
<comment type="function">
    <text evidence="18">Catalyzes the epimerization of the S- and R-forms of NAD(P)HX, a damaged form of NAD(P)H that is a result of enzymatic or heat-dependent hydration. This is a prerequisite for the S-specific NAD(P)H-hydrate dehydratase to allow the repair of both epimers of NAD(P)HX.</text>
</comment>
<dbReference type="CDD" id="cd01171">
    <property type="entry name" value="YXKO-related"/>
    <property type="match status" value="1"/>
</dbReference>
<dbReference type="EC" id="5.1.99.6" evidence="19"/>
<comment type="cofactor">
    <cofactor evidence="17">
        <name>Mg(2+)</name>
        <dbReference type="ChEBI" id="CHEBI:18420"/>
    </cofactor>
</comment>
<dbReference type="SUPFAM" id="SSF64153">
    <property type="entry name" value="YjeF N-terminal domain-like"/>
    <property type="match status" value="1"/>
</dbReference>
<feature type="binding site" evidence="17">
    <location>
        <position position="253"/>
    </location>
    <ligand>
        <name>(6S)-NADPHX</name>
        <dbReference type="ChEBI" id="CHEBI:64076"/>
    </ligand>
</feature>
<dbReference type="InterPro" id="IPR004443">
    <property type="entry name" value="YjeF_N_dom"/>
</dbReference>
<evidence type="ECO:0000313" key="23">
    <source>
        <dbReference type="EMBL" id="OTQ11837.1"/>
    </source>
</evidence>